<dbReference type="RefSeq" id="WP_187067214.1">
    <property type="nucleotide sequence ID" value="NZ_JACRVF010000002.1"/>
</dbReference>
<dbReference type="Proteomes" id="UP000603640">
    <property type="component" value="Unassembled WGS sequence"/>
</dbReference>
<organism evidence="2 3">
    <name type="scientific">Pontibacter cellulosilyticus</name>
    <dbReference type="NCBI Taxonomy" id="1720253"/>
    <lineage>
        <taxon>Bacteria</taxon>
        <taxon>Pseudomonadati</taxon>
        <taxon>Bacteroidota</taxon>
        <taxon>Cytophagia</taxon>
        <taxon>Cytophagales</taxon>
        <taxon>Hymenobacteraceae</taxon>
        <taxon>Pontibacter</taxon>
    </lineage>
</organism>
<dbReference type="CDD" id="cd20292">
    <property type="entry name" value="cupin_QdtA-like"/>
    <property type="match status" value="1"/>
</dbReference>
<comment type="caution">
    <text evidence="2">The sequence shown here is derived from an EMBL/GenBank/DDBJ whole genome shotgun (WGS) entry which is preliminary data.</text>
</comment>
<dbReference type="Gene3D" id="2.60.120.10">
    <property type="entry name" value="Jelly Rolls"/>
    <property type="match status" value="1"/>
</dbReference>
<keyword evidence="3" id="KW-1185">Reference proteome</keyword>
<feature type="domain" description="Sugar 3,4-ketoisomerase QdtA cupin" evidence="1">
    <location>
        <begin position="6"/>
        <end position="132"/>
    </location>
</feature>
<name>A0A923N875_9BACT</name>
<evidence type="ECO:0000313" key="2">
    <source>
        <dbReference type="EMBL" id="MBC5993211.1"/>
    </source>
</evidence>
<sequence length="138" mass="15537">MPQQPHYITFDSTGDSSEGYISSTQFAHKIPFAVKRVFWTYNTPQDVVRGRHAHIATEQVLVAVNGSIAVKIDDGRGGKTSFTLDQPNQGLYLPPMYWANLYFSEGAILLSLTSSDFDEADYIRDYHTFLEKAQQAKV</sequence>
<proteinExistence type="predicted"/>
<dbReference type="InterPro" id="IPR008894">
    <property type="entry name" value="QdtA_cupin_dom"/>
</dbReference>
<evidence type="ECO:0000259" key="1">
    <source>
        <dbReference type="Pfam" id="PF05523"/>
    </source>
</evidence>
<reference evidence="2" key="1">
    <citation type="submission" date="2020-08" db="EMBL/GenBank/DDBJ databases">
        <title>Pontibacter sp. SD6 16S ribosomal RNA gene Genome sequencing and assembly.</title>
        <authorList>
            <person name="Kang M."/>
        </authorList>
    </citation>
    <scope>NUCLEOTIDE SEQUENCE</scope>
    <source>
        <strain evidence="2">SD6</strain>
    </source>
</reference>
<dbReference type="AlphaFoldDB" id="A0A923N875"/>
<evidence type="ECO:0000313" key="3">
    <source>
        <dbReference type="Proteomes" id="UP000603640"/>
    </source>
</evidence>
<accession>A0A923N875</accession>
<dbReference type="SUPFAM" id="SSF51182">
    <property type="entry name" value="RmlC-like cupins"/>
    <property type="match status" value="1"/>
</dbReference>
<protein>
    <submittedName>
        <fullName evidence="2">FdtA/QdtA family cupin domain-containing protein</fullName>
    </submittedName>
</protein>
<dbReference type="InterPro" id="IPR011051">
    <property type="entry name" value="RmlC_Cupin_sf"/>
</dbReference>
<dbReference type="InterPro" id="IPR014710">
    <property type="entry name" value="RmlC-like_jellyroll"/>
</dbReference>
<dbReference type="Pfam" id="PF05523">
    <property type="entry name" value="FdtA"/>
    <property type="match status" value="1"/>
</dbReference>
<dbReference type="EMBL" id="JACRVF010000002">
    <property type="protein sequence ID" value="MBC5993211.1"/>
    <property type="molecule type" value="Genomic_DNA"/>
</dbReference>
<gene>
    <name evidence="2" type="ORF">H8S84_10230</name>
</gene>